<keyword evidence="4" id="KW-1185">Reference proteome</keyword>
<keyword evidence="3" id="KW-0808">Transferase</keyword>
<dbReference type="Pfam" id="PF00078">
    <property type="entry name" value="RVT_1"/>
    <property type="match status" value="1"/>
</dbReference>
<sequence length="523" mass="57239">MVNPALLGQLDLAAAVTAELGSTSRLLPAHSCDVALVAHAQDAERHIHASLKRNATAKPASVVFAAKQKGSRPLNLWRLQDRVLYRALTDRIRLQLPGHLQTRMQHIDFVKQPFDKSANVYINVTDISSFYAYIDHDVLANELIAQTADYHAVTALTALLEQVMGGRVGIPQVHYGSDILGDTYIDPIRRRLIRAGFDTYTFSDDFRIGAKSLGQARAALELCAATAREYGLVLNESKTYTYHRTTYKWTLNPRSVAEQTILDTMELNDAAEFLFFGPYANGEDPDKPVPDLSGLEGAGPATADGDDTTHDEPGQVDPKHDHLLDEVWRIWIRSQSESHPPQVLRQLLIRALPRLGSAGNSAPLGKLDELIREAPDLTPAVAKYIVNLVGVDPDQRPSAEEAIDRIAGSDILSEWQKIWLAHTAGVIGKSDESPAGIFTWLRDSVRFGDGALTAYAAEALARYVVGANARRKNMIAADLAGALNRVTEEHRLPIVWALGQLTPATARQAADNGLDRLLVPAGK</sequence>
<dbReference type="GO" id="GO:0003964">
    <property type="term" value="F:RNA-directed DNA polymerase activity"/>
    <property type="evidence" value="ECO:0007669"/>
    <property type="project" value="UniProtKB-KW"/>
</dbReference>
<keyword evidence="3" id="KW-0548">Nucleotidyltransferase</keyword>
<dbReference type="STRING" id="168276.SAMN05444580_103461"/>
<dbReference type="CDD" id="cd01646">
    <property type="entry name" value="RT_Bac_retron_I"/>
    <property type="match status" value="1"/>
</dbReference>
<keyword evidence="3" id="KW-0695">RNA-directed DNA polymerase</keyword>
<dbReference type="Proteomes" id="UP000199417">
    <property type="component" value="Unassembled WGS sequence"/>
</dbReference>
<evidence type="ECO:0000313" key="4">
    <source>
        <dbReference type="Proteomes" id="UP000199417"/>
    </source>
</evidence>
<evidence type="ECO:0000256" key="1">
    <source>
        <dbReference type="SAM" id="MobiDB-lite"/>
    </source>
</evidence>
<organism evidence="3 4">
    <name type="scientific">Rhodococcus tukisamuensis</name>
    <dbReference type="NCBI Taxonomy" id="168276"/>
    <lineage>
        <taxon>Bacteria</taxon>
        <taxon>Bacillati</taxon>
        <taxon>Actinomycetota</taxon>
        <taxon>Actinomycetes</taxon>
        <taxon>Mycobacteriales</taxon>
        <taxon>Nocardiaceae</taxon>
        <taxon>Rhodococcus</taxon>
    </lineage>
</organism>
<evidence type="ECO:0000313" key="3">
    <source>
        <dbReference type="EMBL" id="SDD26328.1"/>
    </source>
</evidence>
<dbReference type="RefSeq" id="WP_072846586.1">
    <property type="nucleotide sequence ID" value="NZ_FNAB01000003.1"/>
</dbReference>
<evidence type="ECO:0000259" key="2">
    <source>
        <dbReference type="PROSITE" id="PS50878"/>
    </source>
</evidence>
<name>A0A1G6TB65_9NOCA</name>
<gene>
    <name evidence="3" type="ORF">SAMN05444580_103461</name>
</gene>
<dbReference type="InterPro" id="IPR000477">
    <property type="entry name" value="RT_dom"/>
</dbReference>
<dbReference type="EMBL" id="FNAB01000003">
    <property type="protein sequence ID" value="SDD26328.1"/>
    <property type="molecule type" value="Genomic_DNA"/>
</dbReference>
<feature type="compositionally biased region" description="Basic and acidic residues" evidence="1">
    <location>
        <begin position="307"/>
        <end position="319"/>
    </location>
</feature>
<reference evidence="3 4" key="1">
    <citation type="submission" date="2016-10" db="EMBL/GenBank/DDBJ databases">
        <authorList>
            <person name="de Groot N.N."/>
        </authorList>
    </citation>
    <scope>NUCLEOTIDE SEQUENCE [LARGE SCALE GENOMIC DNA]</scope>
    <source>
        <strain evidence="3 4">JCM 11308</strain>
    </source>
</reference>
<proteinExistence type="predicted"/>
<dbReference type="AlphaFoldDB" id="A0A1G6TB65"/>
<accession>A0A1G6TB65</accession>
<feature type="region of interest" description="Disordered" evidence="1">
    <location>
        <begin position="285"/>
        <end position="319"/>
    </location>
</feature>
<dbReference type="PROSITE" id="PS50878">
    <property type="entry name" value="RT_POL"/>
    <property type="match status" value="1"/>
</dbReference>
<protein>
    <submittedName>
        <fullName evidence="3">Reverse transcriptase (RNA-dependent DNA polymerase)</fullName>
    </submittedName>
</protein>
<feature type="domain" description="Reverse transcriptase" evidence="2">
    <location>
        <begin position="1"/>
        <end position="280"/>
    </location>
</feature>